<reference evidence="1" key="1">
    <citation type="submission" date="2021-12" db="EMBL/GenBank/DDBJ databases">
        <title>Comparative genomics, transcriptomics and evolutionary studies reveal genomic signatures of adaptation to plant cell wall in hemibiotrophic fungi.</title>
        <authorList>
            <consortium name="DOE Joint Genome Institute"/>
            <person name="Baroncelli R."/>
            <person name="Diaz J.F."/>
            <person name="Benocci T."/>
            <person name="Peng M."/>
            <person name="Battaglia E."/>
            <person name="Haridas S."/>
            <person name="Andreopoulos W."/>
            <person name="Labutti K."/>
            <person name="Pangilinan J."/>
            <person name="Floch G.L."/>
            <person name="Makela M.R."/>
            <person name="Henrissat B."/>
            <person name="Grigoriev I.V."/>
            <person name="Crouch J.A."/>
            <person name="De Vries R.P."/>
            <person name="Sukno S.A."/>
            <person name="Thon M.R."/>
        </authorList>
    </citation>
    <scope>NUCLEOTIDE SEQUENCE</scope>
    <source>
        <strain evidence="1">CBS 112980</strain>
    </source>
</reference>
<dbReference type="EMBL" id="JAHMHS010000001">
    <property type="protein sequence ID" value="KAK1731980.1"/>
    <property type="molecule type" value="Genomic_DNA"/>
</dbReference>
<accession>A0AAD9D3R7</accession>
<organism evidence="1 2">
    <name type="scientific">Glomerella acutata</name>
    <name type="common">Colletotrichum acutatum</name>
    <dbReference type="NCBI Taxonomy" id="27357"/>
    <lineage>
        <taxon>Eukaryota</taxon>
        <taxon>Fungi</taxon>
        <taxon>Dikarya</taxon>
        <taxon>Ascomycota</taxon>
        <taxon>Pezizomycotina</taxon>
        <taxon>Sordariomycetes</taxon>
        <taxon>Hypocreomycetidae</taxon>
        <taxon>Glomerellales</taxon>
        <taxon>Glomerellaceae</taxon>
        <taxon>Colletotrichum</taxon>
        <taxon>Colletotrichum acutatum species complex</taxon>
    </lineage>
</organism>
<dbReference type="Proteomes" id="UP001244207">
    <property type="component" value="Unassembled WGS sequence"/>
</dbReference>
<dbReference type="RefSeq" id="XP_060372035.1">
    <property type="nucleotide sequence ID" value="XM_060512735.1"/>
</dbReference>
<proteinExistence type="predicted"/>
<dbReference type="AlphaFoldDB" id="A0AAD9D3R7"/>
<keyword evidence="2" id="KW-1185">Reference proteome</keyword>
<evidence type="ECO:0000313" key="1">
    <source>
        <dbReference type="EMBL" id="KAK1731980.1"/>
    </source>
</evidence>
<evidence type="ECO:0000313" key="2">
    <source>
        <dbReference type="Proteomes" id="UP001244207"/>
    </source>
</evidence>
<sequence length="159" mass="17752">MVYRIDSTYLNQASSQGPSLLLRRSRIFGESGVSVFVRLGVTCRVGHRSVEEIGDLVAMTNAPWARTLVAETFMETGNTAYKWSRVLAAVLQADPEELELALANKQMSALAAQLATFVTTKFQCRENRGLMNVTRRDVHPVSDWCVLANFVVQWSLRAD</sequence>
<dbReference type="GeneID" id="85396633"/>
<name>A0AAD9D3R7_GLOAC</name>
<protein>
    <submittedName>
        <fullName evidence="1">Uncharacterized protein</fullName>
    </submittedName>
</protein>
<comment type="caution">
    <text evidence="1">The sequence shown here is derived from an EMBL/GenBank/DDBJ whole genome shotgun (WGS) entry which is preliminary data.</text>
</comment>
<gene>
    <name evidence="1" type="ORF">BDZ83DRAFT_725525</name>
</gene>